<dbReference type="InterPro" id="IPR036249">
    <property type="entry name" value="Thioredoxin-like_sf"/>
</dbReference>
<evidence type="ECO:0000256" key="6">
    <source>
        <dbReference type="RuleBase" id="RU366011"/>
    </source>
</evidence>
<keyword evidence="9" id="KW-1185">Reference proteome</keyword>
<proteinExistence type="inferred from homology"/>
<dbReference type="PANTHER" id="PTHR10430:SF16">
    <property type="entry name" value="PEROXIREDOXIN-5, MITOCHONDRIAL"/>
    <property type="match status" value="1"/>
</dbReference>
<dbReference type="PROSITE" id="PS51352">
    <property type="entry name" value="THIOREDOXIN_2"/>
    <property type="match status" value="1"/>
</dbReference>
<evidence type="ECO:0000313" key="9">
    <source>
        <dbReference type="Proteomes" id="UP000198924"/>
    </source>
</evidence>
<keyword evidence="2 6" id="KW-0049">Antioxidant</keyword>
<feature type="domain" description="Thioredoxin" evidence="7">
    <location>
        <begin position="3"/>
        <end position="170"/>
    </location>
</feature>
<comment type="catalytic activity">
    <reaction evidence="6">
        <text>a hydroperoxide + 2 glutathione = an alcohol + glutathione disulfide + H2O</text>
        <dbReference type="Rhea" id="RHEA:62632"/>
        <dbReference type="ChEBI" id="CHEBI:15377"/>
        <dbReference type="ChEBI" id="CHEBI:30879"/>
        <dbReference type="ChEBI" id="CHEBI:35924"/>
        <dbReference type="ChEBI" id="CHEBI:57925"/>
        <dbReference type="ChEBI" id="CHEBI:58297"/>
        <dbReference type="EC" id="1.11.1.27"/>
    </reaction>
</comment>
<keyword evidence="1 6" id="KW-0575">Peroxidase</keyword>
<gene>
    <name evidence="8" type="ORF">SAMN04488079_11455</name>
</gene>
<dbReference type="Proteomes" id="UP000198924">
    <property type="component" value="Unassembled WGS sequence"/>
</dbReference>
<evidence type="ECO:0000259" key="7">
    <source>
        <dbReference type="PROSITE" id="PS51352"/>
    </source>
</evidence>
<dbReference type="InterPro" id="IPR013766">
    <property type="entry name" value="Thioredoxin_domain"/>
</dbReference>
<evidence type="ECO:0000256" key="4">
    <source>
        <dbReference type="ARBA" id="ARBA00023284"/>
    </source>
</evidence>
<dbReference type="EMBL" id="FOSH01000014">
    <property type="protein sequence ID" value="SFK55199.1"/>
    <property type="molecule type" value="Genomic_DNA"/>
</dbReference>
<dbReference type="PANTHER" id="PTHR10430">
    <property type="entry name" value="PEROXIREDOXIN"/>
    <property type="match status" value="1"/>
</dbReference>
<evidence type="ECO:0000256" key="2">
    <source>
        <dbReference type="ARBA" id="ARBA00022862"/>
    </source>
</evidence>
<keyword evidence="3 6" id="KW-0560">Oxidoreductase</keyword>
<dbReference type="FunFam" id="3.40.30.10:FF:000020">
    <property type="entry name" value="Peroxiredoxin"/>
    <property type="match status" value="1"/>
</dbReference>
<name>A0A1I4AHI0_9GAMM</name>
<dbReference type="Pfam" id="PF08534">
    <property type="entry name" value="Redoxin"/>
    <property type="match status" value="1"/>
</dbReference>
<dbReference type="EC" id="1.11.1.27" evidence="6"/>
<dbReference type="GO" id="GO:0045454">
    <property type="term" value="P:cell redox homeostasis"/>
    <property type="evidence" value="ECO:0007669"/>
    <property type="project" value="TreeGrafter"/>
</dbReference>
<dbReference type="CDD" id="cd03013">
    <property type="entry name" value="PRX5_like"/>
    <property type="match status" value="1"/>
</dbReference>
<dbReference type="GO" id="GO:0005737">
    <property type="term" value="C:cytoplasm"/>
    <property type="evidence" value="ECO:0007669"/>
    <property type="project" value="TreeGrafter"/>
</dbReference>
<sequence>MTIETGQKIPAATLSECVDFSASSGCPVNPQPQNVQSLTAGKTIVLFGVPGAFTPLCSEEHLPGFIRLADEIKAAGADEIWCMAVNDAFVMGAWGRQVNNEGKVRMMADGSAELTKAMGLDRDLTAGGMGVRCYRFACILKDGVVTYIGVEGSGEFGKSKAETILDELKKA</sequence>
<dbReference type="GO" id="GO:0042744">
    <property type="term" value="P:hydrogen peroxide catabolic process"/>
    <property type="evidence" value="ECO:0007669"/>
    <property type="project" value="TreeGrafter"/>
</dbReference>
<keyword evidence="4 6" id="KW-0676">Redox-active center</keyword>
<dbReference type="STRING" id="45496.SAMN04488079_11455"/>
<evidence type="ECO:0000313" key="8">
    <source>
        <dbReference type="EMBL" id="SFK55199.1"/>
    </source>
</evidence>
<accession>A0A1I4AHI0</accession>
<dbReference type="AlphaFoldDB" id="A0A1I4AHI0"/>
<dbReference type="SUPFAM" id="SSF52833">
    <property type="entry name" value="Thioredoxin-like"/>
    <property type="match status" value="1"/>
</dbReference>
<dbReference type="GO" id="GO:0008379">
    <property type="term" value="F:thioredoxin peroxidase activity"/>
    <property type="evidence" value="ECO:0007669"/>
    <property type="project" value="InterPro"/>
</dbReference>
<feature type="active site" description="Cysteine sulfenic acid (-SOH) intermediate" evidence="5">
    <location>
        <position position="57"/>
    </location>
</feature>
<dbReference type="Gene3D" id="3.40.30.10">
    <property type="entry name" value="Glutaredoxin"/>
    <property type="match status" value="1"/>
</dbReference>
<organism evidence="8 9">
    <name type="scientific">Methylophaga sulfidovorans</name>
    <dbReference type="NCBI Taxonomy" id="45496"/>
    <lineage>
        <taxon>Bacteria</taxon>
        <taxon>Pseudomonadati</taxon>
        <taxon>Pseudomonadota</taxon>
        <taxon>Gammaproteobacteria</taxon>
        <taxon>Thiotrichales</taxon>
        <taxon>Piscirickettsiaceae</taxon>
        <taxon>Methylophaga</taxon>
    </lineage>
</organism>
<evidence type="ECO:0000256" key="3">
    <source>
        <dbReference type="ARBA" id="ARBA00023002"/>
    </source>
</evidence>
<evidence type="ECO:0000256" key="5">
    <source>
        <dbReference type="PIRSR" id="PIRSR637944-1"/>
    </source>
</evidence>
<protein>
    <recommendedName>
        <fullName evidence="6">Glutathione-dependent peroxiredoxin</fullName>
        <ecNumber evidence="6">1.11.1.27</ecNumber>
    </recommendedName>
</protein>
<dbReference type="InterPro" id="IPR037944">
    <property type="entry name" value="PRX5-like"/>
</dbReference>
<dbReference type="GO" id="GO:0034599">
    <property type="term" value="P:cellular response to oxidative stress"/>
    <property type="evidence" value="ECO:0007669"/>
    <property type="project" value="InterPro"/>
</dbReference>
<dbReference type="InterPro" id="IPR013740">
    <property type="entry name" value="Redoxin"/>
</dbReference>
<comment type="similarity">
    <text evidence="6">Belongs to the peroxiredoxin family. Prx5 subfamily.</text>
</comment>
<reference evidence="9" key="1">
    <citation type="submission" date="2016-10" db="EMBL/GenBank/DDBJ databases">
        <authorList>
            <person name="Varghese N."/>
            <person name="Submissions S."/>
        </authorList>
    </citation>
    <scope>NUCLEOTIDE SEQUENCE [LARGE SCALE GENOMIC DNA]</scope>
    <source>
        <strain evidence="9">DSM 11578</strain>
    </source>
</reference>
<dbReference type="OrthoDB" id="9800621at2"/>
<evidence type="ECO:0000256" key="1">
    <source>
        <dbReference type="ARBA" id="ARBA00022559"/>
    </source>
</evidence>
<dbReference type="RefSeq" id="WP_091714884.1">
    <property type="nucleotide sequence ID" value="NZ_FOSH01000014.1"/>
</dbReference>
<comment type="function">
    <text evidence="6">Thiol-specific peroxidase that catalyzes the reduction of hydrogen peroxide and organic hydroperoxides to water and alcohols, respectively. Plays a role in cell protection against oxidative stress by detoxifying peroxides.</text>
</comment>